<evidence type="ECO:0000313" key="3">
    <source>
        <dbReference type="EMBL" id="KAL3850580.1"/>
    </source>
</evidence>
<proteinExistence type="predicted"/>
<keyword evidence="4" id="KW-1185">Reference proteome</keyword>
<accession>A0ABD3UMH0</accession>
<dbReference type="EMBL" id="JBJXBP010000001">
    <property type="protein sequence ID" value="KAL3850580.1"/>
    <property type="molecule type" value="Genomic_DNA"/>
</dbReference>
<dbReference type="Gene3D" id="3.40.30.10">
    <property type="entry name" value="Glutaredoxin"/>
    <property type="match status" value="1"/>
</dbReference>
<comment type="caution">
    <text evidence="3">The sequence shown here is derived from an EMBL/GenBank/DDBJ whole genome shotgun (WGS) entry which is preliminary data.</text>
</comment>
<organism evidence="3 4">
    <name type="scientific">Penstemon smallii</name>
    <dbReference type="NCBI Taxonomy" id="265156"/>
    <lineage>
        <taxon>Eukaryota</taxon>
        <taxon>Viridiplantae</taxon>
        <taxon>Streptophyta</taxon>
        <taxon>Embryophyta</taxon>
        <taxon>Tracheophyta</taxon>
        <taxon>Spermatophyta</taxon>
        <taxon>Magnoliopsida</taxon>
        <taxon>eudicotyledons</taxon>
        <taxon>Gunneridae</taxon>
        <taxon>Pentapetalae</taxon>
        <taxon>asterids</taxon>
        <taxon>lamiids</taxon>
        <taxon>Lamiales</taxon>
        <taxon>Plantaginaceae</taxon>
        <taxon>Cheloneae</taxon>
        <taxon>Penstemon</taxon>
    </lineage>
</organism>
<evidence type="ECO:0000313" key="4">
    <source>
        <dbReference type="Proteomes" id="UP001634393"/>
    </source>
</evidence>
<dbReference type="Proteomes" id="UP001634393">
    <property type="component" value="Unassembled WGS sequence"/>
</dbReference>
<protein>
    <recommendedName>
        <fullName evidence="2">Glutaredoxin domain-containing protein</fullName>
    </recommendedName>
</protein>
<evidence type="ECO:0000259" key="2">
    <source>
        <dbReference type="Pfam" id="PF00462"/>
    </source>
</evidence>
<sequence>MWLRRTKSRVQIHSAPSPKFACSSFKDIHSLLSDEEPGGAASASSSHTLDSPRKPPIFHRIRSVNSLLRLQGNDSETEPEPEIRIPGTEQTVVIFFTSLGIVRRTFEDCKTVRTILRAFRVSIDERDLSMDSRFMNELQRIMNQPEKSKLTLPRVFIGGRYVGGAEEVRRLHESGELKKYIKGLPAAQAGTCEACGGYRFILCGECNGSHKCYKDKCGFRSCTSCNENGLVKCPSCSCAPF</sequence>
<feature type="domain" description="Glutaredoxin" evidence="2">
    <location>
        <begin position="94"/>
        <end position="162"/>
    </location>
</feature>
<reference evidence="3 4" key="1">
    <citation type="submission" date="2024-12" db="EMBL/GenBank/DDBJ databases">
        <title>The unique morphological basis and parallel evolutionary history of personate flowers in Penstemon.</title>
        <authorList>
            <person name="Depatie T.H."/>
            <person name="Wessinger C.A."/>
        </authorList>
    </citation>
    <scope>NUCLEOTIDE SEQUENCE [LARGE SCALE GENOMIC DNA]</scope>
    <source>
        <strain evidence="3">WTNN_2</strain>
        <tissue evidence="3">Leaf</tissue>
    </source>
</reference>
<dbReference type="PANTHER" id="PTHR45669:SF26">
    <property type="entry name" value="GLUTAREDOXIN DOMAIN-CONTAINING PROTEIN"/>
    <property type="match status" value="1"/>
</dbReference>
<name>A0ABD3UMH0_9LAMI</name>
<dbReference type="CDD" id="cd03031">
    <property type="entry name" value="GRX_GRX_like"/>
    <property type="match status" value="1"/>
</dbReference>
<dbReference type="PROSITE" id="PS51354">
    <property type="entry name" value="GLUTAREDOXIN_2"/>
    <property type="match status" value="1"/>
</dbReference>
<dbReference type="InterPro" id="IPR036249">
    <property type="entry name" value="Thioredoxin-like_sf"/>
</dbReference>
<dbReference type="Pfam" id="PF23733">
    <property type="entry name" value="GRXCR1-2_C"/>
    <property type="match status" value="1"/>
</dbReference>
<dbReference type="Pfam" id="PF00462">
    <property type="entry name" value="Glutaredoxin"/>
    <property type="match status" value="1"/>
</dbReference>
<dbReference type="PANTHER" id="PTHR45669">
    <property type="entry name" value="GLUTAREDOXIN DOMAIN-CONTAINING CYSTEINE-RICH PROTEIN CG12206-RELATED"/>
    <property type="match status" value="1"/>
</dbReference>
<dbReference type="AlphaFoldDB" id="A0ABD3UMH0"/>
<gene>
    <name evidence="3" type="ORF">ACJIZ3_012462</name>
</gene>
<evidence type="ECO:0000256" key="1">
    <source>
        <dbReference type="SAM" id="MobiDB-lite"/>
    </source>
</evidence>
<feature type="region of interest" description="Disordered" evidence="1">
    <location>
        <begin position="34"/>
        <end position="56"/>
    </location>
</feature>
<dbReference type="SUPFAM" id="SSF52833">
    <property type="entry name" value="Thioredoxin-like"/>
    <property type="match status" value="1"/>
</dbReference>
<dbReference type="InterPro" id="IPR002109">
    <property type="entry name" value="Glutaredoxin"/>
</dbReference>